<protein>
    <submittedName>
        <fullName evidence="1">Uncharacterized protein</fullName>
    </submittedName>
</protein>
<dbReference type="RefSeq" id="WP_238308701.1">
    <property type="nucleotide sequence ID" value="NZ_BPRE01000020.1"/>
</dbReference>
<dbReference type="EMBL" id="BPRE01000020">
    <property type="protein sequence ID" value="GJE78118.1"/>
    <property type="molecule type" value="Genomic_DNA"/>
</dbReference>
<name>A0ABQ4V193_9HYPH</name>
<gene>
    <name evidence="1" type="ORF">BGCPKDLD_4729</name>
</gene>
<evidence type="ECO:0000313" key="2">
    <source>
        <dbReference type="Proteomes" id="UP001055093"/>
    </source>
</evidence>
<keyword evidence="2" id="KW-1185">Reference proteome</keyword>
<proteinExistence type="predicted"/>
<dbReference type="Proteomes" id="UP001055093">
    <property type="component" value="Unassembled WGS sequence"/>
</dbReference>
<comment type="caution">
    <text evidence="1">The sequence shown here is derived from an EMBL/GenBank/DDBJ whole genome shotgun (WGS) entry which is preliminary data.</text>
</comment>
<sequence>MVQKRLRAMGLNLKGGSAPPPRPGWETCLVAQRPPSMTGWPEEAAKRIAAARACYEAGTHEMFTVMTPCRWTQLYLRPRRTKAPSNHYFTEAQAA</sequence>
<reference evidence="1" key="1">
    <citation type="journal article" date="2021" name="Front. Microbiol.">
        <title>Comprehensive Comparative Genomics and Phenotyping of Methylobacterium Species.</title>
        <authorList>
            <person name="Alessa O."/>
            <person name="Ogura Y."/>
            <person name="Fujitani Y."/>
            <person name="Takami H."/>
            <person name="Hayashi T."/>
            <person name="Sahin N."/>
            <person name="Tani A."/>
        </authorList>
    </citation>
    <scope>NUCLEOTIDE SEQUENCE</scope>
    <source>
        <strain evidence="1">DSM 14458</strain>
    </source>
</reference>
<organism evidence="1 2">
    <name type="scientific">Methylorubrum suomiense</name>
    <dbReference type="NCBI Taxonomy" id="144191"/>
    <lineage>
        <taxon>Bacteria</taxon>
        <taxon>Pseudomonadati</taxon>
        <taxon>Pseudomonadota</taxon>
        <taxon>Alphaproteobacteria</taxon>
        <taxon>Hyphomicrobiales</taxon>
        <taxon>Methylobacteriaceae</taxon>
        <taxon>Methylorubrum</taxon>
    </lineage>
</organism>
<reference evidence="1" key="2">
    <citation type="submission" date="2021-08" db="EMBL/GenBank/DDBJ databases">
        <authorList>
            <person name="Tani A."/>
            <person name="Ola A."/>
            <person name="Ogura Y."/>
            <person name="Katsura K."/>
            <person name="Hayashi T."/>
        </authorList>
    </citation>
    <scope>NUCLEOTIDE SEQUENCE</scope>
    <source>
        <strain evidence="1">DSM 14458</strain>
    </source>
</reference>
<evidence type="ECO:0000313" key="1">
    <source>
        <dbReference type="EMBL" id="GJE78118.1"/>
    </source>
</evidence>
<accession>A0ABQ4V193</accession>